<protein>
    <submittedName>
        <fullName evidence="1">Uncharacterized protein</fullName>
    </submittedName>
</protein>
<accession>A0A4Y2SLV9</accession>
<reference evidence="1 2" key="1">
    <citation type="journal article" date="2019" name="Sci. Rep.">
        <title>Orb-weaving spider Araneus ventricosus genome elucidates the spidroin gene catalogue.</title>
        <authorList>
            <person name="Kono N."/>
            <person name="Nakamura H."/>
            <person name="Ohtoshi R."/>
            <person name="Moran D.A.P."/>
            <person name="Shinohara A."/>
            <person name="Yoshida Y."/>
            <person name="Fujiwara M."/>
            <person name="Mori M."/>
            <person name="Tomita M."/>
            <person name="Arakawa K."/>
        </authorList>
    </citation>
    <scope>NUCLEOTIDE SEQUENCE [LARGE SCALE GENOMIC DNA]</scope>
</reference>
<gene>
    <name evidence="1" type="ORF">AVEN_33585_1</name>
</gene>
<keyword evidence="2" id="KW-1185">Reference proteome</keyword>
<evidence type="ECO:0000313" key="2">
    <source>
        <dbReference type="Proteomes" id="UP000499080"/>
    </source>
</evidence>
<comment type="caution">
    <text evidence="1">The sequence shown here is derived from an EMBL/GenBank/DDBJ whole genome shotgun (WGS) entry which is preliminary data.</text>
</comment>
<name>A0A4Y2SLV9_ARAVE</name>
<proteinExistence type="predicted"/>
<evidence type="ECO:0000313" key="1">
    <source>
        <dbReference type="EMBL" id="GBN88320.1"/>
    </source>
</evidence>
<sequence>MACYSLYNGSPGPGAALLNLLWKNSSGLVLKHLGLWRVAILHTNINTVNVRKDILRHNLQSALLSEEELSWDKEVNYLGLILDSNFPQPSKYNTDKFWAK</sequence>
<dbReference type="Proteomes" id="UP000499080">
    <property type="component" value="Unassembled WGS sequence"/>
</dbReference>
<dbReference type="AlphaFoldDB" id="A0A4Y2SLV9"/>
<dbReference type="EMBL" id="BGPR01022225">
    <property type="protein sequence ID" value="GBN88320.1"/>
    <property type="molecule type" value="Genomic_DNA"/>
</dbReference>
<organism evidence="1 2">
    <name type="scientific">Araneus ventricosus</name>
    <name type="common">Orbweaver spider</name>
    <name type="synonym">Epeira ventricosa</name>
    <dbReference type="NCBI Taxonomy" id="182803"/>
    <lineage>
        <taxon>Eukaryota</taxon>
        <taxon>Metazoa</taxon>
        <taxon>Ecdysozoa</taxon>
        <taxon>Arthropoda</taxon>
        <taxon>Chelicerata</taxon>
        <taxon>Arachnida</taxon>
        <taxon>Araneae</taxon>
        <taxon>Araneomorphae</taxon>
        <taxon>Entelegynae</taxon>
        <taxon>Araneoidea</taxon>
        <taxon>Araneidae</taxon>
        <taxon>Araneus</taxon>
    </lineage>
</organism>